<keyword evidence="2" id="KW-1185">Reference proteome</keyword>
<gene>
    <name evidence="1" type="primary">A06g500800.1_BraROA</name>
    <name evidence="1" type="ORF">IGI04_021820</name>
</gene>
<comment type="caution">
    <text evidence="1">The sequence shown here is derived from an EMBL/GenBank/DDBJ whole genome shotgun (WGS) entry which is preliminary data.</text>
</comment>
<dbReference type="Proteomes" id="UP000823674">
    <property type="component" value="Chromosome A06"/>
</dbReference>
<accession>A0ABQ7LZV1</accession>
<evidence type="ECO:0000313" key="2">
    <source>
        <dbReference type="Proteomes" id="UP000823674"/>
    </source>
</evidence>
<sequence length="104" mass="11859">MNLEFKKTARNTNLKTGDSWLMDPNVPVSLSKARFQICPSSEVVKWFSDHIILKFSSKDCVGTAVIEEDTIRAATKKSTAAMEEYLFSIVLSQLRIFQRERGRT</sequence>
<organism evidence="1 2">
    <name type="scientific">Brassica rapa subsp. trilocularis</name>
    <dbReference type="NCBI Taxonomy" id="1813537"/>
    <lineage>
        <taxon>Eukaryota</taxon>
        <taxon>Viridiplantae</taxon>
        <taxon>Streptophyta</taxon>
        <taxon>Embryophyta</taxon>
        <taxon>Tracheophyta</taxon>
        <taxon>Spermatophyta</taxon>
        <taxon>Magnoliopsida</taxon>
        <taxon>eudicotyledons</taxon>
        <taxon>Gunneridae</taxon>
        <taxon>Pentapetalae</taxon>
        <taxon>rosids</taxon>
        <taxon>malvids</taxon>
        <taxon>Brassicales</taxon>
        <taxon>Brassicaceae</taxon>
        <taxon>Brassiceae</taxon>
        <taxon>Brassica</taxon>
    </lineage>
</organism>
<dbReference type="EMBL" id="JADBGQ010000006">
    <property type="protein sequence ID" value="KAG5391857.1"/>
    <property type="molecule type" value="Genomic_DNA"/>
</dbReference>
<name>A0ABQ7LZV1_BRACM</name>
<proteinExistence type="predicted"/>
<reference evidence="1 2" key="1">
    <citation type="submission" date="2021-03" db="EMBL/GenBank/DDBJ databases">
        <authorList>
            <person name="King G.J."/>
            <person name="Bancroft I."/>
            <person name="Baten A."/>
            <person name="Bloomfield J."/>
            <person name="Borpatragohain P."/>
            <person name="He Z."/>
            <person name="Irish N."/>
            <person name="Irwin J."/>
            <person name="Liu K."/>
            <person name="Mauleon R.P."/>
            <person name="Moore J."/>
            <person name="Morris R."/>
            <person name="Ostergaard L."/>
            <person name="Wang B."/>
            <person name="Wells R."/>
        </authorList>
    </citation>
    <scope>NUCLEOTIDE SEQUENCE [LARGE SCALE GENOMIC DNA]</scope>
    <source>
        <strain evidence="1">R-o-18</strain>
        <tissue evidence="1">Leaf</tissue>
    </source>
</reference>
<protein>
    <submittedName>
        <fullName evidence="1">Uncharacterized protein</fullName>
    </submittedName>
</protein>
<evidence type="ECO:0000313" key="1">
    <source>
        <dbReference type="EMBL" id="KAG5391857.1"/>
    </source>
</evidence>